<reference evidence="2 3" key="1">
    <citation type="submission" date="2021-03" db="EMBL/GenBank/DDBJ databases">
        <title>Lysobacter sp. nov. isolated from soil of gangwondo yeongwol, south Korea.</title>
        <authorList>
            <person name="Kim K.R."/>
            <person name="Kim K.H."/>
            <person name="Jeon C.O."/>
        </authorList>
    </citation>
    <scope>NUCLEOTIDE SEQUENCE [LARGE SCALE GENOMIC DNA]</scope>
    <source>
        <strain evidence="2 3">R19</strain>
    </source>
</reference>
<dbReference type="EMBL" id="CP071518">
    <property type="protein sequence ID" value="QSX78665.1"/>
    <property type="molecule type" value="Genomic_DNA"/>
</dbReference>
<evidence type="ECO:0000313" key="3">
    <source>
        <dbReference type="Proteomes" id="UP000639274"/>
    </source>
</evidence>
<dbReference type="Gene3D" id="2.40.10.220">
    <property type="entry name" value="predicted glycosyltransferase like domains"/>
    <property type="match status" value="1"/>
</dbReference>
<keyword evidence="3" id="KW-1185">Reference proteome</keyword>
<protein>
    <submittedName>
        <fullName evidence="2">PilZ domain-containing protein</fullName>
    </submittedName>
</protein>
<accession>A0A974Y163</accession>
<dbReference type="KEGG" id="lsf:I8J32_001610"/>
<proteinExistence type="predicted"/>
<gene>
    <name evidence="2" type="ORF">I8J32_001610</name>
</gene>
<sequence>MKEFRRSRRRQPTDTIHITDTMTEAVIGHLGNISETGMLVMASAPLVADALYQLRFILSNGGGGPQSKVPLEVGAHLLWRDEASAPGQSWVGFRFITMSDEQMQHLRRWIDAPGSQYA</sequence>
<dbReference type="SUPFAM" id="SSF141371">
    <property type="entry name" value="PilZ domain-like"/>
    <property type="match status" value="1"/>
</dbReference>
<organism evidence="2 3">
    <name type="scientific">Agrilutibacter solisilvae</name>
    <dbReference type="NCBI Taxonomy" id="2763317"/>
    <lineage>
        <taxon>Bacteria</taxon>
        <taxon>Pseudomonadati</taxon>
        <taxon>Pseudomonadota</taxon>
        <taxon>Gammaproteobacteria</taxon>
        <taxon>Lysobacterales</taxon>
        <taxon>Lysobacteraceae</taxon>
        <taxon>Agrilutibacter</taxon>
    </lineage>
</organism>
<dbReference type="InterPro" id="IPR009875">
    <property type="entry name" value="PilZ_domain"/>
</dbReference>
<feature type="domain" description="PilZ" evidence="1">
    <location>
        <begin position="6"/>
        <end position="111"/>
    </location>
</feature>
<dbReference type="AlphaFoldDB" id="A0A974Y163"/>
<dbReference type="RefSeq" id="WP_200614383.1">
    <property type="nucleotide sequence ID" value="NZ_CP071518.1"/>
</dbReference>
<dbReference type="Pfam" id="PF07238">
    <property type="entry name" value="PilZ"/>
    <property type="match status" value="1"/>
</dbReference>
<name>A0A974Y163_9GAMM</name>
<evidence type="ECO:0000313" key="2">
    <source>
        <dbReference type="EMBL" id="QSX78665.1"/>
    </source>
</evidence>
<evidence type="ECO:0000259" key="1">
    <source>
        <dbReference type="Pfam" id="PF07238"/>
    </source>
</evidence>
<dbReference type="Proteomes" id="UP000639274">
    <property type="component" value="Chromosome"/>
</dbReference>
<dbReference type="GO" id="GO:0035438">
    <property type="term" value="F:cyclic-di-GMP binding"/>
    <property type="evidence" value="ECO:0007669"/>
    <property type="project" value="InterPro"/>
</dbReference>